<gene>
    <name evidence="2" type="ORF">Cni_G23861</name>
</gene>
<protein>
    <submittedName>
        <fullName evidence="2">Uncharacterized protein</fullName>
    </submittedName>
</protein>
<feature type="compositionally biased region" description="Polar residues" evidence="1">
    <location>
        <begin position="17"/>
        <end position="26"/>
    </location>
</feature>
<feature type="region of interest" description="Disordered" evidence="1">
    <location>
        <begin position="1"/>
        <end position="40"/>
    </location>
</feature>
<dbReference type="Proteomes" id="UP001327560">
    <property type="component" value="Chromosome 7"/>
</dbReference>
<name>A0AAQ3KV56_9LILI</name>
<dbReference type="PANTHER" id="PTHR33090">
    <property type="entry name" value="DUF3774 DOMAIN PROTEIN-RELATED"/>
    <property type="match status" value="1"/>
</dbReference>
<evidence type="ECO:0000313" key="2">
    <source>
        <dbReference type="EMBL" id="WOL15080.1"/>
    </source>
</evidence>
<keyword evidence="3" id="KW-1185">Reference proteome</keyword>
<reference evidence="2 3" key="1">
    <citation type="submission" date="2023-10" db="EMBL/GenBank/DDBJ databases">
        <title>Chromosome-scale genome assembly provides insights into flower coloration mechanisms of Canna indica.</title>
        <authorList>
            <person name="Li C."/>
        </authorList>
    </citation>
    <scope>NUCLEOTIDE SEQUENCE [LARGE SCALE GENOMIC DNA]</scope>
    <source>
        <tissue evidence="2">Flower</tissue>
    </source>
</reference>
<proteinExistence type="predicted"/>
<sequence length="74" mass="7946">MRAVAGLKEQATKSIKETASNLTSGSHRARRLSGSLDASSHELQRAGAAASEIKSKRAEESLRTVMYLSCWGPN</sequence>
<dbReference type="Pfam" id="PF12609">
    <property type="entry name" value="DUF3774"/>
    <property type="match status" value="1"/>
</dbReference>
<evidence type="ECO:0000256" key="1">
    <source>
        <dbReference type="SAM" id="MobiDB-lite"/>
    </source>
</evidence>
<accession>A0AAQ3KV56</accession>
<evidence type="ECO:0000313" key="3">
    <source>
        <dbReference type="Proteomes" id="UP001327560"/>
    </source>
</evidence>
<dbReference type="AlphaFoldDB" id="A0AAQ3KV56"/>
<organism evidence="2 3">
    <name type="scientific">Canna indica</name>
    <name type="common">Indian-shot</name>
    <dbReference type="NCBI Taxonomy" id="4628"/>
    <lineage>
        <taxon>Eukaryota</taxon>
        <taxon>Viridiplantae</taxon>
        <taxon>Streptophyta</taxon>
        <taxon>Embryophyta</taxon>
        <taxon>Tracheophyta</taxon>
        <taxon>Spermatophyta</taxon>
        <taxon>Magnoliopsida</taxon>
        <taxon>Liliopsida</taxon>
        <taxon>Zingiberales</taxon>
        <taxon>Cannaceae</taxon>
        <taxon>Canna</taxon>
    </lineage>
</organism>
<dbReference type="EMBL" id="CP136896">
    <property type="protein sequence ID" value="WOL15080.1"/>
    <property type="molecule type" value="Genomic_DNA"/>
</dbReference>
<dbReference type="InterPro" id="IPR022251">
    <property type="entry name" value="DUF3774_wound-induced"/>
</dbReference>